<proteinExistence type="predicted"/>
<reference evidence="2 3" key="1">
    <citation type="submission" date="2018-11" db="EMBL/GenBank/DDBJ databases">
        <title>Genomic Encyclopedia of Type Strains, Phase IV (KMG-IV): sequencing the most valuable type-strain genomes for metagenomic binning, comparative biology and taxonomic classification.</title>
        <authorList>
            <person name="Goeker M."/>
        </authorList>
    </citation>
    <scope>NUCLEOTIDE SEQUENCE [LARGE SCALE GENOMIC DNA]</scope>
    <source>
        <strain evidence="2 3">DSM 27238</strain>
    </source>
</reference>
<accession>A0A3N4WMD9</accession>
<gene>
    <name evidence="2" type="ORF">EDC46_0649</name>
</gene>
<evidence type="ECO:0000313" key="3">
    <source>
        <dbReference type="Proteomes" id="UP000281691"/>
    </source>
</evidence>
<dbReference type="Pfam" id="PF06226">
    <property type="entry name" value="DUF1007"/>
    <property type="match status" value="1"/>
</dbReference>
<evidence type="ECO:0000313" key="2">
    <source>
        <dbReference type="EMBL" id="RPE86254.1"/>
    </source>
</evidence>
<dbReference type="EMBL" id="RKQP01000001">
    <property type="protein sequence ID" value="RPE86254.1"/>
    <property type="molecule type" value="Genomic_DNA"/>
</dbReference>
<protein>
    <submittedName>
        <fullName evidence="2">ABC-type uncharacterized transport system substrate-binding protein</fullName>
    </submittedName>
</protein>
<feature type="signal peptide" evidence="1">
    <location>
        <begin position="1"/>
        <end position="18"/>
    </location>
</feature>
<feature type="chain" id="PRO_5018237294" evidence="1">
    <location>
        <begin position="19"/>
        <end position="211"/>
    </location>
</feature>
<evidence type="ECO:0000256" key="1">
    <source>
        <dbReference type="SAM" id="SignalP"/>
    </source>
</evidence>
<dbReference type="OrthoDB" id="5781652at2"/>
<dbReference type="AlphaFoldDB" id="A0A3N4WMD9"/>
<name>A0A3N4WMD9_9PAST</name>
<dbReference type="InterPro" id="IPR010412">
    <property type="entry name" value="DUF1007"/>
</dbReference>
<sequence length="211" mass="24246">MKIFFALLFSLFSLSAFSHPHSFLDMKNKVLIENDKLNGFAMTWILDEITSAELIYEINQSKDKQKAKQKITAELNESAVNNHYFSELYDDKKTPLKFKAQPVSPSITIDDNRIYYHFELALAKPQEVKGHSFMLFTFEPSYYLYMGYEKFSDLSSTEQNLCKVSLEEPKVNQSLRLYASGLDKTASPDMPDDMSQSLGAQFAQKVKIICQ</sequence>
<dbReference type="InterPro" id="IPR016537">
    <property type="entry name" value="UCP008159_ABC"/>
</dbReference>
<keyword evidence="1" id="KW-0732">Signal</keyword>
<dbReference type="PIRSF" id="PIRSF008159">
    <property type="entry name" value="UCP008159_ABC"/>
    <property type="match status" value="1"/>
</dbReference>
<organism evidence="2 3">
    <name type="scientific">Vespertiliibacter pulmonis</name>
    <dbReference type="NCBI Taxonomy" id="1443036"/>
    <lineage>
        <taxon>Bacteria</taxon>
        <taxon>Pseudomonadati</taxon>
        <taxon>Pseudomonadota</taxon>
        <taxon>Gammaproteobacteria</taxon>
        <taxon>Pasteurellales</taxon>
        <taxon>Pasteurellaceae</taxon>
        <taxon>Vespertiliibacter</taxon>
    </lineage>
</organism>
<comment type="caution">
    <text evidence="2">The sequence shown here is derived from an EMBL/GenBank/DDBJ whole genome shotgun (WGS) entry which is preliminary data.</text>
</comment>
<dbReference type="Proteomes" id="UP000281691">
    <property type="component" value="Unassembled WGS sequence"/>
</dbReference>
<dbReference type="RefSeq" id="WP_124210798.1">
    <property type="nucleotide sequence ID" value="NZ_CP016615.1"/>
</dbReference>
<keyword evidence="3" id="KW-1185">Reference proteome</keyword>